<comment type="caution">
    <text evidence="2">The sequence shown here is derived from an EMBL/GenBank/DDBJ whole genome shotgun (WGS) entry which is preliminary data.</text>
</comment>
<reference evidence="2 3" key="1">
    <citation type="submission" date="2020-08" db="EMBL/GenBank/DDBJ databases">
        <title>Genomic Encyclopedia of Type Strains, Phase III (KMG-III): the genomes of soil and plant-associated and newly described type strains.</title>
        <authorList>
            <person name="Whitman W."/>
        </authorList>
    </citation>
    <scope>NUCLEOTIDE SEQUENCE [LARGE SCALE GENOMIC DNA]</scope>
    <source>
        <strain evidence="2 3">CECT 7282</strain>
    </source>
</reference>
<dbReference type="RefSeq" id="WP_183325504.1">
    <property type="nucleotide sequence ID" value="NZ_JACHXP010000008.1"/>
</dbReference>
<dbReference type="Pfam" id="PF10025">
    <property type="entry name" value="DUF2267"/>
    <property type="match status" value="1"/>
</dbReference>
<evidence type="ECO:0000313" key="3">
    <source>
        <dbReference type="Proteomes" id="UP000547614"/>
    </source>
</evidence>
<proteinExistence type="predicted"/>
<dbReference type="Proteomes" id="UP000547614">
    <property type="component" value="Unassembled WGS sequence"/>
</dbReference>
<name>A0A839VDH3_9GAMM</name>
<sequence length="154" mass="17399">MAHHGKSEEELQREREQRHEAHLESSYKTFINELCQPGDMDQGEAECAAAAVLCTLENRIHPDESQDMEAQLPRKLQELLAHCRHGKEEAPQRFGKEAFIDRVAADLDITPEQAESVARRVFATVRDQISDGECQDVEGQLPSDIADLWRAPPV</sequence>
<keyword evidence="3" id="KW-1185">Reference proteome</keyword>
<accession>A0A839VDH3</accession>
<feature type="region of interest" description="Disordered" evidence="1">
    <location>
        <begin position="1"/>
        <end position="23"/>
    </location>
</feature>
<dbReference type="AlphaFoldDB" id="A0A839VDH3"/>
<protein>
    <submittedName>
        <fullName evidence="2">Uncharacterized protein (DUF2267 family)</fullName>
    </submittedName>
</protein>
<evidence type="ECO:0000313" key="2">
    <source>
        <dbReference type="EMBL" id="MBB3190707.1"/>
    </source>
</evidence>
<dbReference type="EMBL" id="JACHXP010000008">
    <property type="protein sequence ID" value="MBB3190707.1"/>
    <property type="molecule type" value="Genomic_DNA"/>
</dbReference>
<organism evidence="2 3">
    <name type="scientific">Halomonas cerina</name>
    <dbReference type="NCBI Taxonomy" id="447424"/>
    <lineage>
        <taxon>Bacteria</taxon>
        <taxon>Pseudomonadati</taxon>
        <taxon>Pseudomonadota</taxon>
        <taxon>Gammaproteobacteria</taxon>
        <taxon>Oceanospirillales</taxon>
        <taxon>Halomonadaceae</taxon>
        <taxon>Halomonas</taxon>
    </lineage>
</organism>
<gene>
    <name evidence="2" type="ORF">FHR94_001941</name>
</gene>
<dbReference type="InterPro" id="IPR038282">
    <property type="entry name" value="DUF2267_sf"/>
</dbReference>
<dbReference type="InterPro" id="IPR018727">
    <property type="entry name" value="DUF2267"/>
</dbReference>
<evidence type="ECO:0000256" key="1">
    <source>
        <dbReference type="SAM" id="MobiDB-lite"/>
    </source>
</evidence>
<dbReference type="Gene3D" id="1.10.490.110">
    <property type="entry name" value="Uncharacterized conserved protein DUF2267"/>
    <property type="match status" value="1"/>
</dbReference>